<protein>
    <submittedName>
        <fullName evidence="1">Uncharacterized protein</fullName>
    </submittedName>
</protein>
<evidence type="ECO:0000313" key="1">
    <source>
        <dbReference type="EnsemblPlants" id="OB04G22360.1"/>
    </source>
</evidence>
<dbReference type="AlphaFoldDB" id="J3LYL1"/>
<dbReference type="Gramene" id="OB04G22360.1">
    <property type="protein sequence ID" value="OB04G22360.1"/>
    <property type="gene ID" value="OB04G22360"/>
</dbReference>
<name>J3LYL1_ORYBR</name>
<evidence type="ECO:0000313" key="2">
    <source>
        <dbReference type="Proteomes" id="UP000006038"/>
    </source>
</evidence>
<sequence>MGPMSFTHIHNEKGIRDLFCNTGKWKRGGDAYGSYSATVHWGWYNGFPQPFLHTVYLSYLMNGMAEQALSDEMQMLVISPTWSTAVLRQSAALISSDMGYEAQEMPKEMFTAYQARPRVLRRIEREAVGKNSGARGRYDSIA</sequence>
<organism evidence="1">
    <name type="scientific">Oryza brachyantha</name>
    <name type="common">malo sina</name>
    <dbReference type="NCBI Taxonomy" id="4533"/>
    <lineage>
        <taxon>Eukaryota</taxon>
        <taxon>Viridiplantae</taxon>
        <taxon>Streptophyta</taxon>
        <taxon>Embryophyta</taxon>
        <taxon>Tracheophyta</taxon>
        <taxon>Spermatophyta</taxon>
        <taxon>Magnoliopsida</taxon>
        <taxon>Liliopsida</taxon>
        <taxon>Poales</taxon>
        <taxon>Poaceae</taxon>
        <taxon>BOP clade</taxon>
        <taxon>Oryzoideae</taxon>
        <taxon>Oryzeae</taxon>
        <taxon>Oryzinae</taxon>
        <taxon>Oryza</taxon>
    </lineage>
</organism>
<dbReference type="EnsemblPlants" id="OB04G22360.1">
    <property type="protein sequence ID" value="OB04G22360.1"/>
    <property type="gene ID" value="OB04G22360"/>
</dbReference>
<reference evidence="1" key="2">
    <citation type="submission" date="2013-04" db="UniProtKB">
        <authorList>
            <consortium name="EnsemblPlants"/>
        </authorList>
    </citation>
    <scope>IDENTIFICATION</scope>
</reference>
<dbReference type="HOGENOM" id="CLU_1818829_0_0_1"/>
<dbReference type="Proteomes" id="UP000006038">
    <property type="component" value="Chromosome 4"/>
</dbReference>
<proteinExistence type="predicted"/>
<reference evidence="1" key="1">
    <citation type="journal article" date="2013" name="Nat. Commun.">
        <title>Whole-genome sequencing of Oryza brachyantha reveals mechanisms underlying Oryza genome evolution.</title>
        <authorList>
            <person name="Chen J."/>
            <person name="Huang Q."/>
            <person name="Gao D."/>
            <person name="Wang J."/>
            <person name="Lang Y."/>
            <person name="Liu T."/>
            <person name="Li B."/>
            <person name="Bai Z."/>
            <person name="Luis Goicoechea J."/>
            <person name="Liang C."/>
            <person name="Chen C."/>
            <person name="Zhang W."/>
            <person name="Sun S."/>
            <person name="Liao Y."/>
            <person name="Zhang X."/>
            <person name="Yang L."/>
            <person name="Song C."/>
            <person name="Wang M."/>
            <person name="Shi J."/>
            <person name="Liu G."/>
            <person name="Liu J."/>
            <person name="Zhou H."/>
            <person name="Zhou W."/>
            <person name="Yu Q."/>
            <person name="An N."/>
            <person name="Chen Y."/>
            <person name="Cai Q."/>
            <person name="Wang B."/>
            <person name="Liu B."/>
            <person name="Min J."/>
            <person name="Huang Y."/>
            <person name="Wu H."/>
            <person name="Li Z."/>
            <person name="Zhang Y."/>
            <person name="Yin Y."/>
            <person name="Song W."/>
            <person name="Jiang J."/>
            <person name="Jackson S.A."/>
            <person name="Wing R.A."/>
            <person name="Wang J."/>
            <person name="Chen M."/>
        </authorList>
    </citation>
    <scope>NUCLEOTIDE SEQUENCE [LARGE SCALE GENOMIC DNA]</scope>
    <source>
        <strain evidence="1">cv. IRGC 101232</strain>
    </source>
</reference>
<keyword evidence="2" id="KW-1185">Reference proteome</keyword>
<dbReference type="STRING" id="4533.J3LYL1"/>
<accession>J3LYL1</accession>